<protein>
    <submittedName>
        <fullName evidence="1">Uncharacterized protein</fullName>
    </submittedName>
</protein>
<comment type="caution">
    <text evidence="1">The sequence shown here is derived from an EMBL/GenBank/DDBJ whole genome shotgun (WGS) entry which is preliminary data.</text>
</comment>
<organism evidence="1 2">
    <name type="scientific">Enterobacter hormaechei</name>
    <dbReference type="NCBI Taxonomy" id="158836"/>
    <lineage>
        <taxon>Bacteria</taxon>
        <taxon>Pseudomonadati</taxon>
        <taxon>Pseudomonadota</taxon>
        <taxon>Gammaproteobacteria</taxon>
        <taxon>Enterobacterales</taxon>
        <taxon>Enterobacteriaceae</taxon>
        <taxon>Enterobacter</taxon>
        <taxon>Enterobacter cloacae complex</taxon>
    </lineage>
</organism>
<sequence length="118" mass="13358">MSAETCFISHPCALFLYFDSPQSRKFRLKTPPRAADAEKQPSPGACTTARLVVQPVSACSDKNNGALDHVRDTKQVFLRKPSGLEKPYLFIDIHTFCRLAYKNIKQDNSINYNILYAF</sequence>
<evidence type="ECO:0000313" key="2">
    <source>
        <dbReference type="Proteomes" id="UP000662438"/>
    </source>
</evidence>
<proteinExistence type="predicted"/>
<dbReference type="RefSeq" id="WP_193853014.1">
    <property type="nucleotide sequence ID" value="NZ_JAAMTA010000014.1"/>
</dbReference>
<evidence type="ECO:0000313" key="1">
    <source>
        <dbReference type="EMBL" id="MBF1971048.1"/>
    </source>
</evidence>
<name>A0ABD4JYX8_9ENTR</name>
<dbReference type="EMBL" id="JADIXG010000014">
    <property type="protein sequence ID" value="MBF1971048.1"/>
    <property type="molecule type" value="Genomic_DNA"/>
</dbReference>
<dbReference type="Proteomes" id="UP000662438">
    <property type="component" value="Unassembled WGS sequence"/>
</dbReference>
<gene>
    <name evidence="1" type="ORF">ISX34_14350</name>
</gene>
<accession>A0ABD4JYX8</accession>
<reference evidence="1 2" key="1">
    <citation type="submission" date="2020-10" db="EMBL/GenBank/DDBJ databases">
        <title>Genomic surveiliance of eskapee pathogens from blood stream infections in KZN.</title>
        <authorList>
            <person name="Hetsa B.A."/>
            <person name="Amoako D.G."/>
            <person name="Akebe A.L.K."/>
            <person name="Essack S."/>
        </authorList>
    </citation>
    <scope>NUCLEOTIDE SEQUENCE [LARGE SCALE GENOMIC DNA]</scope>
    <source>
        <strain evidence="1 2">E6</strain>
    </source>
</reference>
<dbReference type="AlphaFoldDB" id="A0ABD4JYX8"/>